<evidence type="ECO:0000313" key="1">
    <source>
        <dbReference type="EMBL" id="SNY99542.1"/>
    </source>
</evidence>
<evidence type="ECO:0000313" key="2">
    <source>
        <dbReference type="Proteomes" id="UP000219048"/>
    </source>
</evidence>
<protein>
    <submittedName>
        <fullName evidence="1">Putative abortive phage resistance protein AbiGi, antitoxin</fullName>
    </submittedName>
</protein>
<proteinExistence type="predicted"/>
<dbReference type="InterPro" id="IPR021223">
    <property type="entry name" value="AbiGi"/>
</dbReference>
<dbReference type="EMBL" id="OBEH01000002">
    <property type="protein sequence ID" value="SNY99542.1"/>
    <property type="molecule type" value="Genomic_DNA"/>
</dbReference>
<reference evidence="2" key="1">
    <citation type="submission" date="2017-09" db="EMBL/GenBank/DDBJ databases">
        <authorList>
            <person name="Varghese N."/>
            <person name="Submissions S."/>
        </authorList>
    </citation>
    <scope>NUCLEOTIDE SEQUENCE [LARGE SCALE GENOMIC DNA]</scope>
    <source>
        <strain evidence="2">DSM 25885</strain>
    </source>
</reference>
<dbReference type="OrthoDB" id="680500at2"/>
<dbReference type="AlphaFoldDB" id="A0A285MQT4"/>
<name>A0A285MQT4_9FLAO</name>
<gene>
    <name evidence="1" type="ORF">SAMN06265377_1353</name>
</gene>
<dbReference type="Pfam" id="PF10899">
    <property type="entry name" value="AbiGi"/>
    <property type="match status" value="1"/>
</dbReference>
<accession>A0A285MQT4</accession>
<dbReference type="RefSeq" id="WP_097045035.1">
    <property type="nucleotide sequence ID" value="NZ_OBEH01000002.1"/>
</dbReference>
<organism evidence="1 2">
    <name type="scientific">Flagellimonas pacifica</name>
    <dbReference type="NCBI Taxonomy" id="1247520"/>
    <lineage>
        <taxon>Bacteria</taxon>
        <taxon>Pseudomonadati</taxon>
        <taxon>Bacteroidota</taxon>
        <taxon>Flavobacteriia</taxon>
        <taxon>Flavobacteriales</taxon>
        <taxon>Flavobacteriaceae</taxon>
        <taxon>Flagellimonas</taxon>
    </lineage>
</organism>
<keyword evidence="2" id="KW-1185">Reference proteome</keyword>
<dbReference type="Proteomes" id="UP000219048">
    <property type="component" value="Unassembled WGS sequence"/>
</dbReference>
<sequence>MKQVDTLLHFTNNFEILKKILKEGFKASYAMESLGRRRILVPMVSFSNLLFRDIGEHEVVNYGHYGIGIRREDALKLDINPVIYLYENSQIDRAIQTLVDLTIIPQLLEDLKAFTQIEGFTKITDQITFNPLLDEVRELVNSIDSTTSDQLISAIAKYSRKAHENVYHQILLSKPYRVKNKNGDVRIAYNEREWRKGFAHLGFIFEKNFKGLENADFQKWTGTPKPHFNQPENILSVSIEQISHIVLAHENEIPQMRTYLQQLFPQEQVQKLEASGKLKIKTLVKHQFEE</sequence>